<dbReference type="GO" id="GO:0030288">
    <property type="term" value="C:outer membrane-bounded periplasmic space"/>
    <property type="evidence" value="ECO:0007669"/>
    <property type="project" value="TreeGrafter"/>
</dbReference>
<dbReference type="InterPro" id="IPR050695">
    <property type="entry name" value="N-acetylmuramoyl_amidase_3"/>
</dbReference>
<feature type="region of interest" description="Disordered" evidence="4">
    <location>
        <begin position="211"/>
        <end position="249"/>
    </location>
</feature>
<evidence type="ECO:0000259" key="6">
    <source>
        <dbReference type="SMART" id="SM00646"/>
    </source>
</evidence>
<reference evidence="7 8" key="1">
    <citation type="journal article" date="2018" name="Emerg. Microbes Infect.">
        <title>Genomic analysis of oral Campylobacter concisus strains identified a potential bacterial molecular marker associated with active Crohn's disease.</title>
        <authorList>
            <person name="Liu F."/>
            <person name="Ma R."/>
            <person name="Tay C.Y.A."/>
            <person name="Octavia S."/>
            <person name="Lan R."/>
            <person name="Chung H.K.L."/>
            <person name="Riordan S.M."/>
            <person name="Grimm M.C."/>
            <person name="Leong R.W."/>
            <person name="Tanaka M.M."/>
            <person name="Connor S."/>
            <person name="Zhang L."/>
        </authorList>
    </citation>
    <scope>NUCLEOTIDE SEQUENCE [LARGE SCALE GENOMIC DNA]</scope>
    <source>
        <strain evidence="7 8">P1CDO3</strain>
    </source>
</reference>
<evidence type="ECO:0000313" key="7">
    <source>
        <dbReference type="EMBL" id="QPH91393.1"/>
    </source>
</evidence>
<keyword evidence="3" id="KW-0378">Hydrolase</keyword>
<feature type="compositionally biased region" description="Basic and acidic residues" evidence="4">
    <location>
        <begin position="217"/>
        <end position="228"/>
    </location>
</feature>
<sequence length="479" mass="52804">MKRVLISLFLAFSFLFAATNSETFAKFDRNFMALNRSAKIKLHNDIKNIYVDAIIKNDKNTKKQALTRLITSSKALGFDSSAYIRDLNAINGVKGASAPAVSPALTLLSATKVNDTLVLKFNTKLDTARLKTSFAKQQNAYKNIMDIDGRLNGNPLTYKNFISDYIHISQYDKNTVRIIFSDKVQKTIKANATGDLLIISAQNFISNENVRAPLNKNKKEEDKPKEPEPEPEPEPAHSEPVATPLPPVAAGKFSRNKTIVIDPGHGGTDPGAVDGKLQEKTAVLGVAKKLGEILKARGYKVYFTRSTDVFINLRTRTKFANDKMADLFVSIHANAAPNAVKAKSMHGIETFFLSPARSERSKNAAALENKSDIEEMNYFSQQTFLNVLNREKIIASNKLGIDIQKEILASARKVYAASDGSVREAPFWVLVGALMPAVLVEIGYITHPVEGEKLFNEAYQKALANGIANGIDGYFAKNR</sequence>
<evidence type="ECO:0000256" key="2">
    <source>
        <dbReference type="ARBA" id="ARBA00011901"/>
    </source>
</evidence>
<evidence type="ECO:0000256" key="1">
    <source>
        <dbReference type="ARBA" id="ARBA00001561"/>
    </source>
</evidence>
<dbReference type="Pfam" id="PF01520">
    <property type="entry name" value="Amidase_3"/>
    <property type="match status" value="1"/>
</dbReference>
<dbReference type="PANTHER" id="PTHR30404">
    <property type="entry name" value="N-ACETYLMURAMOYL-L-ALANINE AMIDASE"/>
    <property type="match status" value="1"/>
</dbReference>
<feature type="domain" description="MurNAc-LAA" evidence="6">
    <location>
        <begin position="317"/>
        <end position="472"/>
    </location>
</feature>
<dbReference type="SUPFAM" id="SSF53187">
    <property type="entry name" value="Zn-dependent exopeptidases"/>
    <property type="match status" value="1"/>
</dbReference>
<evidence type="ECO:0000313" key="8">
    <source>
        <dbReference type="Proteomes" id="UP000594404"/>
    </source>
</evidence>
<dbReference type="RefSeq" id="WP_107714539.1">
    <property type="nucleotide sequence ID" value="NZ_CP049266.1"/>
</dbReference>
<dbReference type="InterPro" id="IPR002508">
    <property type="entry name" value="MurNAc-LAA_cat"/>
</dbReference>
<dbReference type="Proteomes" id="UP000594404">
    <property type="component" value="Chromosome"/>
</dbReference>
<evidence type="ECO:0000256" key="4">
    <source>
        <dbReference type="SAM" id="MobiDB-lite"/>
    </source>
</evidence>
<dbReference type="FunFam" id="3.40.630.40:FF:000005">
    <property type="entry name" value="N-acetylmuramoyl-L-alanine amidase (AmiA)"/>
    <property type="match status" value="1"/>
</dbReference>
<name>A0A7S9RGI6_9BACT</name>
<dbReference type="EC" id="3.5.1.28" evidence="2"/>
<protein>
    <recommendedName>
        <fullName evidence="2">N-acetylmuramoyl-L-alanine amidase</fullName>
        <ecNumber evidence="2">3.5.1.28</ecNumber>
    </recommendedName>
</protein>
<dbReference type="PANTHER" id="PTHR30404:SF0">
    <property type="entry name" value="N-ACETYLMURAMOYL-L-ALANINE AMIDASE AMIC"/>
    <property type="match status" value="1"/>
</dbReference>
<organism evidence="7 8">
    <name type="scientific">Campylobacter concisus</name>
    <dbReference type="NCBI Taxonomy" id="199"/>
    <lineage>
        <taxon>Bacteria</taxon>
        <taxon>Pseudomonadati</taxon>
        <taxon>Campylobacterota</taxon>
        <taxon>Epsilonproteobacteria</taxon>
        <taxon>Campylobacterales</taxon>
        <taxon>Campylobacteraceae</taxon>
        <taxon>Campylobacter</taxon>
    </lineage>
</organism>
<feature type="signal peptide" evidence="5">
    <location>
        <begin position="1"/>
        <end position="17"/>
    </location>
</feature>
<evidence type="ECO:0000256" key="3">
    <source>
        <dbReference type="ARBA" id="ARBA00022801"/>
    </source>
</evidence>
<proteinExistence type="predicted"/>
<dbReference type="GO" id="GO:0008745">
    <property type="term" value="F:N-acetylmuramoyl-L-alanine amidase activity"/>
    <property type="evidence" value="ECO:0007669"/>
    <property type="project" value="UniProtKB-EC"/>
</dbReference>
<dbReference type="AlphaFoldDB" id="A0A7S9RGI6"/>
<gene>
    <name evidence="7" type="ORF">CVT01_02250</name>
</gene>
<dbReference type="EMBL" id="CP049266">
    <property type="protein sequence ID" value="QPH91393.1"/>
    <property type="molecule type" value="Genomic_DNA"/>
</dbReference>
<dbReference type="GO" id="GO:0009253">
    <property type="term" value="P:peptidoglycan catabolic process"/>
    <property type="evidence" value="ECO:0007669"/>
    <property type="project" value="InterPro"/>
</dbReference>
<accession>A0A7S9RGI6</accession>
<dbReference type="Gene3D" id="3.40.630.40">
    <property type="entry name" value="Zn-dependent exopeptidases"/>
    <property type="match status" value="1"/>
</dbReference>
<comment type="catalytic activity">
    <reaction evidence="1">
        <text>Hydrolyzes the link between N-acetylmuramoyl residues and L-amino acid residues in certain cell-wall glycopeptides.</text>
        <dbReference type="EC" id="3.5.1.28"/>
    </reaction>
</comment>
<dbReference type="SMART" id="SM00646">
    <property type="entry name" value="Ami_3"/>
    <property type="match status" value="1"/>
</dbReference>
<feature type="chain" id="PRO_5032645263" description="N-acetylmuramoyl-L-alanine amidase" evidence="5">
    <location>
        <begin position="18"/>
        <end position="479"/>
    </location>
</feature>
<evidence type="ECO:0000256" key="5">
    <source>
        <dbReference type="SAM" id="SignalP"/>
    </source>
</evidence>
<keyword evidence="5" id="KW-0732">Signal</keyword>
<dbReference type="CDD" id="cd02696">
    <property type="entry name" value="MurNAc-LAA"/>
    <property type="match status" value="1"/>
</dbReference>